<comment type="caution">
    <text evidence="1">The sequence shown here is derived from an EMBL/GenBank/DDBJ whole genome shotgun (WGS) entry which is preliminary data.</text>
</comment>
<reference evidence="1 2" key="1">
    <citation type="submission" date="2023-09" db="EMBL/GenBank/DDBJ databases">
        <authorList>
            <person name="Rey-Velasco X."/>
        </authorList>
    </citation>
    <scope>NUCLEOTIDE SEQUENCE [LARGE SCALE GENOMIC DNA]</scope>
    <source>
        <strain evidence="1 2">P050</strain>
    </source>
</reference>
<protein>
    <submittedName>
        <fullName evidence="1">DUF1919 domain-containing protein</fullName>
    </submittedName>
</protein>
<gene>
    <name evidence="1" type="ORF">RM519_11295</name>
</gene>
<name>A0ABU2Y6L2_9FLAO</name>
<dbReference type="Pfam" id="PF08942">
    <property type="entry name" value="DUF1919"/>
    <property type="match status" value="1"/>
</dbReference>
<accession>A0ABU2Y6L2</accession>
<dbReference type="Proteomes" id="UP001252186">
    <property type="component" value="Unassembled WGS sequence"/>
</dbReference>
<dbReference type="EMBL" id="JAVRHV010000006">
    <property type="protein sequence ID" value="MDT0553833.1"/>
    <property type="molecule type" value="Genomic_DNA"/>
</dbReference>
<dbReference type="InterPro" id="IPR015037">
    <property type="entry name" value="DUF1919"/>
</dbReference>
<evidence type="ECO:0000313" key="1">
    <source>
        <dbReference type="EMBL" id="MDT0553833.1"/>
    </source>
</evidence>
<dbReference type="RefSeq" id="WP_311593920.1">
    <property type="nucleotide sequence ID" value="NZ_JAVRHV010000006.1"/>
</dbReference>
<keyword evidence="2" id="KW-1185">Reference proteome</keyword>
<organism evidence="1 2">
    <name type="scientific">Urechidicola vernalis</name>
    <dbReference type="NCBI Taxonomy" id="3075600"/>
    <lineage>
        <taxon>Bacteria</taxon>
        <taxon>Pseudomonadati</taxon>
        <taxon>Bacteroidota</taxon>
        <taxon>Flavobacteriia</taxon>
        <taxon>Flavobacteriales</taxon>
        <taxon>Flavobacteriaceae</taxon>
        <taxon>Urechidicola</taxon>
    </lineage>
</organism>
<dbReference type="InterPro" id="IPR037226">
    <property type="entry name" value="CAC2185-like_sf"/>
</dbReference>
<proteinExistence type="predicted"/>
<dbReference type="SUPFAM" id="SSF142795">
    <property type="entry name" value="CAC2185-like"/>
    <property type="match status" value="1"/>
</dbReference>
<evidence type="ECO:0000313" key="2">
    <source>
        <dbReference type="Proteomes" id="UP001252186"/>
    </source>
</evidence>
<sequence length="229" mass="27318">MNLFRSIYVYIKRKNRVYSKNKIVVVEKEQLKNTEFVIVADDCWGAAVYQWYGRSYNSPFAGVGIYGDCFIKLLSDFDEYMKKELKFVTETKYPQRPLNYPMALLGDVELHFTHYKTKEDAGTKWERRTQRMLEVTDKDNYFFKMSDVWGASEENYEAFHKLPFKNKVSYIPKNKKDHKLENQVGIVEPHKVYKTTVPNGVKLFKISFLYFDLTEWLLNKKVVRTRFKS</sequence>